<evidence type="ECO:0000313" key="2">
    <source>
        <dbReference type="EMBL" id="PDH33685.1"/>
    </source>
</evidence>
<evidence type="ECO:0000313" key="3">
    <source>
        <dbReference type="Proteomes" id="UP000219329"/>
    </source>
</evidence>
<dbReference type="SUPFAM" id="SSF50998">
    <property type="entry name" value="Quinoprotein alcohol dehydrogenase-like"/>
    <property type="match status" value="1"/>
</dbReference>
<dbReference type="Gene3D" id="2.140.10.10">
    <property type="entry name" value="Quinoprotein alcohol dehydrogenase-like superfamily"/>
    <property type="match status" value="1"/>
</dbReference>
<name>A0A2A5WAX6_9GAMM</name>
<reference evidence="2 3" key="1">
    <citation type="submission" date="2017-08" db="EMBL/GenBank/DDBJ databases">
        <title>Fine stratification of microbial communities through a metagenomic profile of the photic zone.</title>
        <authorList>
            <person name="Haro-Moreno J.M."/>
            <person name="Lopez-Perez M."/>
            <person name="De La Torre J."/>
            <person name="Picazo A."/>
            <person name="Camacho A."/>
            <person name="Rodriguez-Valera F."/>
        </authorList>
    </citation>
    <scope>NUCLEOTIDE SEQUENCE [LARGE SCALE GENOMIC DNA]</scope>
    <source>
        <strain evidence="2">MED-G28</strain>
    </source>
</reference>
<evidence type="ECO:0000259" key="1">
    <source>
        <dbReference type="Pfam" id="PF01011"/>
    </source>
</evidence>
<dbReference type="Pfam" id="PF01011">
    <property type="entry name" value="PQQ"/>
    <property type="match status" value="1"/>
</dbReference>
<organism evidence="2 3">
    <name type="scientific">OM182 bacterium MED-G28</name>
    <dbReference type="NCBI Taxonomy" id="1986256"/>
    <lineage>
        <taxon>Bacteria</taxon>
        <taxon>Pseudomonadati</taxon>
        <taxon>Pseudomonadota</taxon>
        <taxon>Gammaproteobacteria</taxon>
        <taxon>OMG group</taxon>
        <taxon>OM182 clade</taxon>
    </lineage>
</organism>
<sequence>MHQGASFEGVKLPPLGGSGRHPVLVTSTLLIYGQNMGYGPQLVALDKASGKELARIDLPSNPQGAPMSYSVDGKQYIALSVSTTPLPELIVFALPD</sequence>
<protein>
    <recommendedName>
        <fullName evidence="1">Pyrrolo-quinoline quinone repeat domain-containing protein</fullName>
    </recommendedName>
</protein>
<feature type="domain" description="Pyrrolo-quinoline quinone repeat" evidence="1">
    <location>
        <begin position="22"/>
        <end position="77"/>
    </location>
</feature>
<dbReference type="InterPro" id="IPR002372">
    <property type="entry name" value="PQQ_rpt_dom"/>
</dbReference>
<dbReference type="AlphaFoldDB" id="A0A2A5WAX6"/>
<accession>A0A2A5WAX6</accession>
<dbReference type="InterPro" id="IPR011047">
    <property type="entry name" value="Quinoprotein_ADH-like_sf"/>
</dbReference>
<proteinExistence type="predicted"/>
<dbReference type="EMBL" id="NTJZ01000007">
    <property type="protein sequence ID" value="PDH33685.1"/>
    <property type="molecule type" value="Genomic_DNA"/>
</dbReference>
<gene>
    <name evidence="2" type="ORF">CNF02_08150</name>
</gene>
<comment type="caution">
    <text evidence="2">The sequence shown here is derived from an EMBL/GenBank/DDBJ whole genome shotgun (WGS) entry which is preliminary data.</text>
</comment>
<dbReference type="Proteomes" id="UP000219329">
    <property type="component" value="Unassembled WGS sequence"/>
</dbReference>